<dbReference type="Proteomes" id="UP001651158">
    <property type="component" value="Unassembled WGS sequence"/>
</dbReference>
<feature type="coiled-coil region" evidence="1">
    <location>
        <begin position="184"/>
        <end position="218"/>
    </location>
</feature>
<keyword evidence="1" id="KW-0175">Coiled coil</keyword>
<gene>
    <name evidence="3" type="ORF">TcWFU_003852</name>
</gene>
<name>A0ABR4QDI4_9CEST</name>
<accession>A0ABR4QDI4</accession>
<protein>
    <submittedName>
        <fullName evidence="3">Uncharacterized protein</fullName>
    </submittedName>
</protein>
<organism evidence="3 4">
    <name type="scientific">Taenia crassiceps</name>
    <dbReference type="NCBI Taxonomy" id="6207"/>
    <lineage>
        <taxon>Eukaryota</taxon>
        <taxon>Metazoa</taxon>
        <taxon>Spiralia</taxon>
        <taxon>Lophotrochozoa</taxon>
        <taxon>Platyhelminthes</taxon>
        <taxon>Cestoda</taxon>
        <taxon>Eucestoda</taxon>
        <taxon>Cyclophyllidea</taxon>
        <taxon>Taeniidae</taxon>
        <taxon>Taenia</taxon>
    </lineage>
</organism>
<keyword evidence="4" id="KW-1185">Reference proteome</keyword>
<dbReference type="EMBL" id="JAKROA010000004">
    <property type="protein sequence ID" value="KAL5107591.1"/>
    <property type="molecule type" value="Genomic_DNA"/>
</dbReference>
<proteinExistence type="predicted"/>
<evidence type="ECO:0000256" key="2">
    <source>
        <dbReference type="SAM" id="MobiDB-lite"/>
    </source>
</evidence>
<feature type="compositionally biased region" description="Basic and acidic residues" evidence="2">
    <location>
        <begin position="295"/>
        <end position="309"/>
    </location>
</feature>
<reference evidence="3 4" key="1">
    <citation type="journal article" date="2022" name="Front. Cell. Infect. Microbiol.">
        <title>The Genomes of Two Strains of Taenia crassiceps the Animal Model for the Study of Human Cysticercosis.</title>
        <authorList>
            <person name="Bobes R.J."/>
            <person name="Estrada K."/>
            <person name="Rios-Valencia D.G."/>
            <person name="Calderon-Gallegos A."/>
            <person name="de la Torre P."/>
            <person name="Carrero J.C."/>
            <person name="Sanchez-Flores A."/>
            <person name="Laclette J.P."/>
        </authorList>
    </citation>
    <scope>NUCLEOTIDE SEQUENCE [LARGE SCALE GENOMIC DNA]</scope>
    <source>
        <strain evidence="3">WFUcys</strain>
    </source>
</reference>
<evidence type="ECO:0000313" key="3">
    <source>
        <dbReference type="EMBL" id="KAL5107591.1"/>
    </source>
</evidence>
<evidence type="ECO:0000256" key="1">
    <source>
        <dbReference type="SAM" id="Coils"/>
    </source>
</evidence>
<sequence>MHDEVANEKTRLYSMREGVALRMAELIKDLARLKGEQEHFIEEVKHAFTETVKFKSTQLKNLQRELQLTKEKAKDDILEKALLENQAVVTDDLTAEVECFRTTNTDLEDELKKVNFAHAEARRLCDKMATMERDFTERITCLERQVDEGRETEKFTSHFKDIAQIVEDLKTVKLNVETQQNFFKEAITQMQNRHEDVLHKLEENSQNSTKVIQEENQRMCRLREELGLCDDLEKSWRQRIKDSLLGDVDENVLKTGIQCQLEETITALQATVRTLKRRSSILEKENMKLQARLLRRGEKPSLTNKDHRPNTPGSYSPH</sequence>
<evidence type="ECO:0000313" key="4">
    <source>
        <dbReference type="Proteomes" id="UP001651158"/>
    </source>
</evidence>
<feature type="region of interest" description="Disordered" evidence="2">
    <location>
        <begin position="294"/>
        <end position="318"/>
    </location>
</feature>
<feature type="coiled-coil region" evidence="1">
    <location>
        <begin position="265"/>
        <end position="292"/>
    </location>
</feature>
<comment type="caution">
    <text evidence="3">The sequence shown here is derived from an EMBL/GenBank/DDBJ whole genome shotgun (WGS) entry which is preliminary data.</text>
</comment>
<feature type="coiled-coil region" evidence="1">
    <location>
        <begin position="23"/>
        <end position="79"/>
    </location>
</feature>